<dbReference type="Proteomes" id="UP000470777">
    <property type="component" value="Unassembled WGS sequence"/>
</dbReference>
<gene>
    <name evidence="4" type="ORF">GAY17_13835</name>
    <name evidence="2" type="ORF">GAZ76_15075</name>
    <name evidence="3" type="ORF">GAZ92_12770</name>
</gene>
<evidence type="ECO:0000259" key="1">
    <source>
        <dbReference type="Pfam" id="PF04230"/>
    </source>
</evidence>
<dbReference type="AlphaFoldDB" id="A0A6I1BR00"/>
<dbReference type="EMBL" id="WCZV01000018">
    <property type="protein sequence ID" value="KAB6698612.1"/>
    <property type="molecule type" value="Genomic_DNA"/>
</dbReference>
<dbReference type="Proteomes" id="UP000470952">
    <property type="component" value="Unassembled WGS sequence"/>
</dbReference>
<dbReference type="GO" id="GO:0016740">
    <property type="term" value="F:transferase activity"/>
    <property type="evidence" value="ECO:0007669"/>
    <property type="project" value="UniProtKB-KW"/>
</dbReference>
<evidence type="ECO:0000313" key="5">
    <source>
        <dbReference type="Proteomes" id="UP000437380"/>
    </source>
</evidence>
<comment type="caution">
    <text evidence="2">The sequence shown here is derived from an EMBL/GenBank/DDBJ whole genome shotgun (WGS) entry which is preliminary data.</text>
</comment>
<evidence type="ECO:0000313" key="2">
    <source>
        <dbReference type="EMBL" id="KAB6658114.1"/>
    </source>
</evidence>
<dbReference type="Proteomes" id="UP000437380">
    <property type="component" value="Unassembled WGS sequence"/>
</dbReference>
<dbReference type="InterPro" id="IPR007345">
    <property type="entry name" value="Polysacch_pyruvyl_Trfase"/>
</dbReference>
<evidence type="ECO:0000313" key="7">
    <source>
        <dbReference type="Proteomes" id="UP000470952"/>
    </source>
</evidence>
<accession>A0A6I1BR00</accession>
<dbReference type="Pfam" id="PF04230">
    <property type="entry name" value="PS_pyruv_trans"/>
    <property type="match status" value="1"/>
</dbReference>
<sequence length="382" mass="43962">MKIGILTQPLHRNYGGILQNWALQQVLIHMGHKPEMIFLCGNSRPCGKLLVMRCMSFAKCVIKRYLFGCKDVYLHSILNPEYNPTLPQYADAEFVAHIHKTKRLTADMDVAKYIASRGYDSFVVGSDQVWREDYSPYIPHYFLDFLKSDDQRLRIAYAASFGKAKNYMSEERMPLCRKLLHRFDAVSVREYEGLDILSRDFDYHKGVKVLDPTLLISADDYKGLIEDKDYAHKAYVVAYILDSSKDKTAILAEVSSHLNLPIQSLLEEPHGAKMLTVSQWLAAFDRADFVVTDSFHGCVFSIIFHKPFIAIANEFRGLDRFISLLRDAGLENRLVFSSEEFEMRKDSLFTVPDYTDVEHRLSAFRSVSMDFLADALRMNDNE</sequence>
<protein>
    <submittedName>
        <fullName evidence="2">Polysaccharide pyruvyl transferase family protein</fullName>
    </submittedName>
</protein>
<evidence type="ECO:0000313" key="3">
    <source>
        <dbReference type="EMBL" id="KAB6691828.1"/>
    </source>
</evidence>
<evidence type="ECO:0000313" key="4">
    <source>
        <dbReference type="EMBL" id="KAB6698612.1"/>
    </source>
</evidence>
<reference evidence="5 6" key="1">
    <citation type="journal article" date="2019" name="Nat. Med.">
        <title>A library of human gut bacterial isolates paired with longitudinal multiomics data enables mechanistic microbiome research.</title>
        <authorList>
            <person name="Poyet M."/>
            <person name="Groussin M."/>
            <person name="Gibbons S.M."/>
            <person name="Avila-Pacheco J."/>
            <person name="Jiang X."/>
            <person name="Kearney S.M."/>
            <person name="Perrotta A.R."/>
            <person name="Berdy B."/>
            <person name="Zhao S."/>
            <person name="Lieberman T.D."/>
            <person name="Swanson P.K."/>
            <person name="Smith M."/>
            <person name="Roesemann S."/>
            <person name="Alexander J.E."/>
            <person name="Rich S.A."/>
            <person name="Livny J."/>
            <person name="Vlamakis H."/>
            <person name="Clish C."/>
            <person name="Bullock K."/>
            <person name="Deik A."/>
            <person name="Scott J."/>
            <person name="Pierce K.A."/>
            <person name="Xavier R.J."/>
            <person name="Alm E.J."/>
        </authorList>
    </citation>
    <scope>NUCLEOTIDE SEQUENCE [LARGE SCALE GENOMIC DNA]</scope>
    <source>
        <strain evidence="4 5">BIOML-A82</strain>
        <strain evidence="3 6">BIOML-A85</strain>
        <strain evidence="2 7">BIOML-A93</strain>
    </source>
</reference>
<name>A0A6I1BR00_PHOVU</name>
<organism evidence="2 7">
    <name type="scientific">Phocaeicola vulgatus</name>
    <name type="common">Bacteroides vulgatus</name>
    <dbReference type="NCBI Taxonomy" id="821"/>
    <lineage>
        <taxon>Bacteria</taxon>
        <taxon>Pseudomonadati</taxon>
        <taxon>Bacteroidota</taxon>
        <taxon>Bacteroidia</taxon>
        <taxon>Bacteroidales</taxon>
        <taxon>Bacteroidaceae</taxon>
        <taxon>Phocaeicola</taxon>
    </lineage>
</organism>
<evidence type="ECO:0000313" key="6">
    <source>
        <dbReference type="Proteomes" id="UP000470777"/>
    </source>
</evidence>
<dbReference type="EMBL" id="WDAG01000019">
    <property type="protein sequence ID" value="KAB6658114.1"/>
    <property type="molecule type" value="Genomic_DNA"/>
</dbReference>
<proteinExistence type="predicted"/>
<dbReference type="RefSeq" id="WP_130085271.1">
    <property type="nucleotide sequence ID" value="NZ_JABDSE010000050.1"/>
</dbReference>
<feature type="domain" description="Polysaccharide pyruvyl transferase" evidence="1">
    <location>
        <begin position="13"/>
        <end position="313"/>
    </location>
</feature>
<dbReference type="EMBL" id="WCZY01000017">
    <property type="protein sequence ID" value="KAB6691828.1"/>
    <property type="molecule type" value="Genomic_DNA"/>
</dbReference>
<keyword evidence="2" id="KW-0808">Transferase</keyword>